<dbReference type="Proteomes" id="UP000600139">
    <property type="component" value="Unassembled WGS sequence"/>
</dbReference>
<name>A0A934R746_9BACT</name>
<comment type="caution">
    <text evidence="1">The sequence shown here is derived from an EMBL/GenBank/DDBJ whole genome shotgun (WGS) entry which is preliminary data.</text>
</comment>
<evidence type="ECO:0000313" key="2">
    <source>
        <dbReference type="Proteomes" id="UP000600139"/>
    </source>
</evidence>
<gene>
    <name evidence="1" type="ORF">JIN84_21450</name>
</gene>
<reference evidence="1" key="1">
    <citation type="submission" date="2021-01" db="EMBL/GenBank/DDBJ databases">
        <title>Modified the classification status of verrucomicrobia.</title>
        <authorList>
            <person name="Feng X."/>
        </authorList>
    </citation>
    <scope>NUCLEOTIDE SEQUENCE</scope>
    <source>
        <strain evidence="1">JCM 18052</strain>
    </source>
</reference>
<dbReference type="RefSeq" id="WP_200353153.1">
    <property type="nucleotide sequence ID" value="NZ_BAABHZ010000002.1"/>
</dbReference>
<dbReference type="EMBL" id="JAENIK010000013">
    <property type="protein sequence ID" value="MBK1818204.1"/>
    <property type="molecule type" value="Genomic_DNA"/>
</dbReference>
<protein>
    <recommendedName>
        <fullName evidence="3">Lipoprotein</fullName>
    </recommendedName>
</protein>
<dbReference type="AlphaFoldDB" id="A0A934R746"/>
<accession>A0A934R746</accession>
<keyword evidence="2" id="KW-1185">Reference proteome</keyword>
<organism evidence="1 2">
    <name type="scientific">Luteolibacter yonseiensis</name>
    <dbReference type="NCBI Taxonomy" id="1144680"/>
    <lineage>
        <taxon>Bacteria</taxon>
        <taxon>Pseudomonadati</taxon>
        <taxon>Verrucomicrobiota</taxon>
        <taxon>Verrucomicrobiia</taxon>
        <taxon>Verrucomicrobiales</taxon>
        <taxon>Verrucomicrobiaceae</taxon>
        <taxon>Luteolibacter</taxon>
    </lineage>
</organism>
<dbReference type="PROSITE" id="PS51257">
    <property type="entry name" value="PROKAR_LIPOPROTEIN"/>
    <property type="match status" value="1"/>
</dbReference>
<sequence length="153" mass="16718">MKRSLRITILFLLAFALSGCIFGGGSSSNRRTLGHVYQDSDGFHIMTLVESGATVSGTARTIGKNDADRPLLVSIGEFDRMWSRLDEQALASYKSGKDAGRFNAADNYVISKGHMRKGGTATYVVPHSEASPELRQWVGEFRTKARTESAAAW</sequence>
<evidence type="ECO:0008006" key="3">
    <source>
        <dbReference type="Google" id="ProtNLM"/>
    </source>
</evidence>
<proteinExistence type="predicted"/>
<evidence type="ECO:0000313" key="1">
    <source>
        <dbReference type="EMBL" id="MBK1818204.1"/>
    </source>
</evidence>